<reference evidence="1 2" key="1">
    <citation type="submission" date="2020-08" db="EMBL/GenBank/DDBJ databases">
        <title>Genomic Encyclopedia of Type Strains, Phase IV (KMG-IV): sequencing the most valuable type-strain genomes for metagenomic binning, comparative biology and taxonomic classification.</title>
        <authorList>
            <person name="Goeker M."/>
        </authorList>
    </citation>
    <scope>NUCLEOTIDE SEQUENCE [LARGE SCALE GENOMIC DNA]</scope>
    <source>
        <strain evidence="1 2">DSM 26736</strain>
    </source>
</reference>
<dbReference type="EMBL" id="JACIJF010000002">
    <property type="protein sequence ID" value="MBB5709689.1"/>
    <property type="molecule type" value="Genomic_DNA"/>
</dbReference>
<organism evidence="1 2">
    <name type="scientific">Sphingomonas xinjiangensis</name>
    <dbReference type="NCBI Taxonomy" id="643568"/>
    <lineage>
        <taxon>Bacteria</taxon>
        <taxon>Pseudomonadati</taxon>
        <taxon>Pseudomonadota</taxon>
        <taxon>Alphaproteobacteria</taxon>
        <taxon>Sphingomonadales</taxon>
        <taxon>Sphingomonadaceae</taxon>
        <taxon>Sphingomonas</taxon>
    </lineage>
</organism>
<accession>A0A840YCF0</accession>
<comment type="caution">
    <text evidence="1">The sequence shown here is derived from an EMBL/GenBank/DDBJ whole genome shotgun (WGS) entry which is preliminary data.</text>
</comment>
<gene>
    <name evidence="1" type="ORF">FHT02_000911</name>
</gene>
<dbReference type="RefSeq" id="WP_184084783.1">
    <property type="nucleotide sequence ID" value="NZ_JACIJF010000002.1"/>
</dbReference>
<sequence length="90" mass="10522">MDIYYTKGFTKMMAMRQGLQRAANAPHEMPARRSMIDYTEGFRWIFSPALQEWIDRNAVAKIWLRFNVNNEALIVCAENEIDLTMLATSF</sequence>
<protein>
    <submittedName>
        <fullName evidence="1">Uncharacterized protein</fullName>
    </submittedName>
</protein>
<keyword evidence="2" id="KW-1185">Reference proteome</keyword>
<evidence type="ECO:0000313" key="2">
    <source>
        <dbReference type="Proteomes" id="UP000527143"/>
    </source>
</evidence>
<dbReference type="AlphaFoldDB" id="A0A840YCF0"/>
<name>A0A840YCF0_9SPHN</name>
<proteinExistence type="predicted"/>
<evidence type="ECO:0000313" key="1">
    <source>
        <dbReference type="EMBL" id="MBB5709689.1"/>
    </source>
</evidence>
<dbReference type="Proteomes" id="UP000527143">
    <property type="component" value="Unassembled WGS sequence"/>
</dbReference>